<dbReference type="AlphaFoldDB" id="A0AAD5UIZ9"/>
<feature type="transmembrane region" description="Helical" evidence="2">
    <location>
        <begin position="107"/>
        <end position="131"/>
    </location>
</feature>
<protein>
    <submittedName>
        <fullName evidence="3">Uncharacterized protein</fullName>
    </submittedName>
</protein>
<keyword evidence="2" id="KW-0812">Transmembrane</keyword>
<reference evidence="3" key="1">
    <citation type="submission" date="2020-05" db="EMBL/GenBank/DDBJ databases">
        <title>Phylogenomic resolution of chytrid fungi.</title>
        <authorList>
            <person name="Stajich J.E."/>
            <person name="Amses K."/>
            <person name="Simmons R."/>
            <person name="Seto K."/>
            <person name="Myers J."/>
            <person name="Bonds A."/>
            <person name="Quandt C.A."/>
            <person name="Barry K."/>
            <person name="Liu P."/>
            <person name="Grigoriev I."/>
            <person name="Longcore J.E."/>
            <person name="James T.Y."/>
        </authorList>
    </citation>
    <scope>NUCLEOTIDE SEQUENCE</scope>
    <source>
        <strain evidence="3">PLAUS21</strain>
    </source>
</reference>
<proteinExistence type="predicted"/>
<feature type="transmembrane region" description="Helical" evidence="2">
    <location>
        <begin position="184"/>
        <end position="203"/>
    </location>
</feature>
<name>A0AAD5UIZ9_9FUNG</name>
<keyword evidence="4" id="KW-1185">Reference proteome</keyword>
<feature type="region of interest" description="Disordered" evidence="1">
    <location>
        <begin position="245"/>
        <end position="283"/>
    </location>
</feature>
<feature type="compositionally biased region" description="Polar residues" evidence="1">
    <location>
        <begin position="245"/>
        <end position="262"/>
    </location>
</feature>
<evidence type="ECO:0000313" key="4">
    <source>
        <dbReference type="Proteomes" id="UP001210925"/>
    </source>
</evidence>
<accession>A0AAD5UIZ9</accession>
<dbReference type="Proteomes" id="UP001210925">
    <property type="component" value="Unassembled WGS sequence"/>
</dbReference>
<evidence type="ECO:0000256" key="2">
    <source>
        <dbReference type="SAM" id="Phobius"/>
    </source>
</evidence>
<sequence>MACIYQQAEYGHISPVLGKSFNLSKLVYDTAQFTEMGLAAIISMISYDVICRNGTTSKYNVLYIVIGCAIPAFVYALFVNLLFVYVWKINQGADQYLMANNRYTIPFNIIYSSISIAIVFILTCVIGKRLAAIKLGASRIFKLMVFTLNVSNVIACIPIFIYAVDAYIEDTANDVIEILDIVCFSTRGFVHFVLLYCAHSYLMNKEKEAKKEKIEEPVVEESQRIMLQRTTLGTPVPPDQVGVSLGNSVSPRESSEGVNGSATIGEDMERPLAQTNSAWGESGRDLEPINIELSLGASFS</sequence>
<dbReference type="EMBL" id="JADGKB010000050">
    <property type="protein sequence ID" value="KAJ3256511.1"/>
    <property type="molecule type" value="Genomic_DNA"/>
</dbReference>
<feature type="transmembrane region" description="Helical" evidence="2">
    <location>
        <begin position="62"/>
        <end position="87"/>
    </location>
</feature>
<feature type="transmembrane region" description="Helical" evidence="2">
    <location>
        <begin position="143"/>
        <end position="164"/>
    </location>
</feature>
<keyword evidence="2" id="KW-1133">Transmembrane helix</keyword>
<gene>
    <name evidence="3" type="ORF">HK103_005509</name>
</gene>
<evidence type="ECO:0000256" key="1">
    <source>
        <dbReference type="SAM" id="MobiDB-lite"/>
    </source>
</evidence>
<keyword evidence="2" id="KW-0472">Membrane</keyword>
<comment type="caution">
    <text evidence="3">The sequence shown here is derived from an EMBL/GenBank/DDBJ whole genome shotgun (WGS) entry which is preliminary data.</text>
</comment>
<evidence type="ECO:0000313" key="3">
    <source>
        <dbReference type="EMBL" id="KAJ3256511.1"/>
    </source>
</evidence>
<organism evidence="3 4">
    <name type="scientific">Boothiomyces macroporosus</name>
    <dbReference type="NCBI Taxonomy" id="261099"/>
    <lineage>
        <taxon>Eukaryota</taxon>
        <taxon>Fungi</taxon>
        <taxon>Fungi incertae sedis</taxon>
        <taxon>Chytridiomycota</taxon>
        <taxon>Chytridiomycota incertae sedis</taxon>
        <taxon>Chytridiomycetes</taxon>
        <taxon>Rhizophydiales</taxon>
        <taxon>Terramycetaceae</taxon>
        <taxon>Boothiomyces</taxon>
    </lineage>
</organism>